<dbReference type="Gramene" id="VVA17132">
    <property type="protein sequence ID" value="VVA17132"/>
    <property type="gene ID" value="Prudul26B021618"/>
</dbReference>
<evidence type="ECO:0000313" key="2">
    <source>
        <dbReference type="EMBL" id="VVA17132.1"/>
    </source>
</evidence>
<sequence length="104" mass="11225">MRCNAKAKARQAYLEWLGLGHILGTSWAQQDNLGKARPYDANEAKASSFAAKASPPTRAFSGPRPLLRVGKQAAGVCVSSRPNSDLEAYSHNPAHSCFTRPKTL</sequence>
<evidence type="ECO:0000313" key="3">
    <source>
        <dbReference type="Proteomes" id="UP000327085"/>
    </source>
</evidence>
<reference evidence="3" key="1">
    <citation type="journal article" date="2020" name="Plant J.">
        <title>Transposons played a major role in the diversification between the closely related almond and peach genomes: results from the almond genome sequence.</title>
        <authorList>
            <person name="Alioto T."/>
            <person name="Alexiou K.G."/>
            <person name="Bardil A."/>
            <person name="Barteri F."/>
            <person name="Castanera R."/>
            <person name="Cruz F."/>
            <person name="Dhingra A."/>
            <person name="Duval H."/>
            <person name="Fernandez I Marti A."/>
            <person name="Frias L."/>
            <person name="Galan B."/>
            <person name="Garcia J.L."/>
            <person name="Howad W."/>
            <person name="Gomez-Garrido J."/>
            <person name="Gut M."/>
            <person name="Julca I."/>
            <person name="Morata J."/>
            <person name="Puigdomenech P."/>
            <person name="Ribeca P."/>
            <person name="Rubio Cabetas M.J."/>
            <person name="Vlasova A."/>
            <person name="Wirthensohn M."/>
            <person name="Garcia-Mas J."/>
            <person name="Gabaldon T."/>
            <person name="Casacuberta J.M."/>
            <person name="Arus P."/>
        </authorList>
    </citation>
    <scope>NUCLEOTIDE SEQUENCE [LARGE SCALE GENOMIC DNA]</scope>
    <source>
        <strain evidence="3">cv. Texas</strain>
    </source>
</reference>
<dbReference type="AlphaFoldDB" id="A0A5E4ENX1"/>
<organism evidence="2 3">
    <name type="scientific">Prunus dulcis</name>
    <name type="common">Almond</name>
    <name type="synonym">Amygdalus dulcis</name>
    <dbReference type="NCBI Taxonomy" id="3755"/>
    <lineage>
        <taxon>Eukaryota</taxon>
        <taxon>Viridiplantae</taxon>
        <taxon>Streptophyta</taxon>
        <taxon>Embryophyta</taxon>
        <taxon>Tracheophyta</taxon>
        <taxon>Spermatophyta</taxon>
        <taxon>Magnoliopsida</taxon>
        <taxon>eudicotyledons</taxon>
        <taxon>Gunneridae</taxon>
        <taxon>Pentapetalae</taxon>
        <taxon>rosids</taxon>
        <taxon>fabids</taxon>
        <taxon>Rosales</taxon>
        <taxon>Rosaceae</taxon>
        <taxon>Amygdaloideae</taxon>
        <taxon>Amygdaleae</taxon>
        <taxon>Prunus</taxon>
    </lineage>
</organism>
<accession>A0A5E4ENX1</accession>
<dbReference type="Proteomes" id="UP000327085">
    <property type="component" value="Chromosome 5"/>
</dbReference>
<feature type="region of interest" description="Disordered" evidence="1">
    <location>
        <begin position="44"/>
        <end position="64"/>
    </location>
</feature>
<feature type="compositionally biased region" description="Low complexity" evidence="1">
    <location>
        <begin position="44"/>
        <end position="54"/>
    </location>
</feature>
<gene>
    <name evidence="2" type="ORF">ALMOND_2B021618</name>
</gene>
<protein>
    <submittedName>
        <fullName evidence="2">PREDICTED: B4U81_25600 partial</fullName>
    </submittedName>
</protein>
<name>A0A5E4ENX1_PRUDU</name>
<evidence type="ECO:0000256" key="1">
    <source>
        <dbReference type="SAM" id="MobiDB-lite"/>
    </source>
</evidence>
<dbReference type="InParanoid" id="A0A5E4ENX1"/>
<proteinExistence type="predicted"/>
<dbReference type="EMBL" id="CABIKO010000023">
    <property type="protein sequence ID" value="VVA17132.1"/>
    <property type="molecule type" value="Genomic_DNA"/>
</dbReference>